<proteinExistence type="predicted"/>
<organism evidence="1 2">
    <name type="scientific">Liparis tanakae</name>
    <name type="common">Tanaka's snailfish</name>
    <dbReference type="NCBI Taxonomy" id="230148"/>
    <lineage>
        <taxon>Eukaryota</taxon>
        <taxon>Metazoa</taxon>
        <taxon>Chordata</taxon>
        <taxon>Craniata</taxon>
        <taxon>Vertebrata</taxon>
        <taxon>Euteleostomi</taxon>
        <taxon>Actinopterygii</taxon>
        <taxon>Neopterygii</taxon>
        <taxon>Teleostei</taxon>
        <taxon>Neoteleostei</taxon>
        <taxon>Acanthomorphata</taxon>
        <taxon>Eupercaria</taxon>
        <taxon>Perciformes</taxon>
        <taxon>Cottioidei</taxon>
        <taxon>Cottales</taxon>
        <taxon>Liparidae</taxon>
        <taxon>Liparis</taxon>
    </lineage>
</organism>
<keyword evidence="2" id="KW-1185">Reference proteome</keyword>
<dbReference type="Proteomes" id="UP000314294">
    <property type="component" value="Unassembled WGS sequence"/>
</dbReference>
<name>A0A4Z2GM69_9TELE</name>
<evidence type="ECO:0000313" key="1">
    <source>
        <dbReference type="EMBL" id="TNN53752.1"/>
    </source>
</evidence>
<protein>
    <submittedName>
        <fullName evidence="1">Uncharacterized protein</fullName>
    </submittedName>
</protein>
<evidence type="ECO:0000313" key="2">
    <source>
        <dbReference type="Proteomes" id="UP000314294"/>
    </source>
</evidence>
<dbReference type="AlphaFoldDB" id="A0A4Z2GM69"/>
<dbReference type="EMBL" id="SRLO01000506">
    <property type="protein sequence ID" value="TNN53752.1"/>
    <property type="molecule type" value="Genomic_DNA"/>
</dbReference>
<comment type="caution">
    <text evidence="1">The sequence shown here is derived from an EMBL/GenBank/DDBJ whole genome shotgun (WGS) entry which is preliminary data.</text>
</comment>
<sequence length="141" mass="15101">MLTRIVTSIFGACHWESTGFDIRGNHGARCRVFSQTPPASTAVTSVPIYFSLDKHREPELTTVQRNALAIPPSLHPSIPRDPTRGLQIFFADIGLQVRLFASGGKEGERRVSGGVIVNVSGRVIVTCSGAPVFKGPVFAAA</sequence>
<accession>A0A4Z2GM69</accession>
<gene>
    <name evidence="1" type="ORF">EYF80_036009</name>
</gene>
<reference evidence="1 2" key="1">
    <citation type="submission" date="2019-03" db="EMBL/GenBank/DDBJ databases">
        <title>First draft genome of Liparis tanakae, snailfish: a comprehensive survey of snailfish specific genes.</title>
        <authorList>
            <person name="Kim W."/>
            <person name="Song I."/>
            <person name="Jeong J.-H."/>
            <person name="Kim D."/>
            <person name="Kim S."/>
            <person name="Ryu S."/>
            <person name="Song J.Y."/>
            <person name="Lee S.K."/>
        </authorList>
    </citation>
    <scope>NUCLEOTIDE SEQUENCE [LARGE SCALE GENOMIC DNA]</scope>
    <source>
        <tissue evidence="1">Muscle</tissue>
    </source>
</reference>